<gene>
    <name evidence="6" type="ORF">JYZ213_LOCUS2104</name>
    <name evidence="7" type="ORF">OXD698_LOCUS17299</name>
</gene>
<dbReference type="InterPro" id="IPR050952">
    <property type="entry name" value="TRIM-NHL_E3_ligases"/>
</dbReference>
<dbReference type="AlphaFoldDB" id="A0A813P352"/>
<sequence length="597" mass="64603">MFFSYQHLLFLVLTLYLQSTSSNRQSFINLSQLGLEFIPINENLLLLVDINADSIIICSKICFSNTYCQTFNFNIQSKRCRLYEGDIDNTGSVIISQSIQLVVGTIKLTTDDFIDYGRPCSFCENKPYLVCMNSTCQCQSHSFYNGSICQSQKFLGGSCTNDIQCRNDVNLTCLSTMQCGFNLNIDDAYANLTNATILATTMYINSTISISTSTSDLIDITSTSTSDSTTTTTTSTDSTSTTTSSTSTTSTTTSTTATTTSTTTSTTATTTSTTTSTTSTTTTTINPCTLNTYRWNTTGITILNSSQVGFVDEILFDSSGTMYVVDETNNVVWKLLKNTTTPIIVAGQLASAGSSASLLNTPMDVYIDSNNNMYVSDCLNHRIQKFVNGSTIGQTFAGITASAGAALNQLNTARHFAVDSSQTYMYIADYANNRIMRYPMNSTTGTNGTIVAGGTGAGNTNTQLNNPWGIYYQPTISNYLYITNYAGQSVMRWIPGASSGEFIAGTPGVSGSTATTLNNPIAIKLDSFLNMFVVEYSNHRVQMFCQNNQTAVTVAGTGTSGSSATQLNGPRGVAFDSSMNMYVNDAINHRVQKYFKL</sequence>
<evidence type="ECO:0000256" key="4">
    <source>
        <dbReference type="SAM" id="SignalP"/>
    </source>
</evidence>
<dbReference type="Proteomes" id="UP000663844">
    <property type="component" value="Unassembled WGS sequence"/>
</dbReference>
<evidence type="ECO:0000313" key="8">
    <source>
        <dbReference type="Proteomes" id="UP000663845"/>
    </source>
</evidence>
<feature type="repeat" description="NHL" evidence="2">
    <location>
        <begin position="346"/>
        <end position="389"/>
    </location>
</feature>
<dbReference type="EMBL" id="CAJNOG010000010">
    <property type="protein sequence ID" value="CAF0744692.1"/>
    <property type="molecule type" value="Genomic_DNA"/>
</dbReference>
<keyword evidence="4" id="KW-0732">Signal</keyword>
<dbReference type="Proteomes" id="UP000663845">
    <property type="component" value="Unassembled WGS sequence"/>
</dbReference>
<evidence type="ECO:0000313" key="7">
    <source>
        <dbReference type="EMBL" id="CAF3784028.1"/>
    </source>
</evidence>
<feature type="domain" description="Apple" evidence="5">
    <location>
        <begin position="22"/>
        <end position="106"/>
    </location>
</feature>
<dbReference type="PANTHER" id="PTHR24104:SF25">
    <property type="entry name" value="PROTEIN LIN-41"/>
    <property type="match status" value="1"/>
</dbReference>
<dbReference type="Pfam" id="PF01436">
    <property type="entry name" value="NHL"/>
    <property type="match status" value="1"/>
</dbReference>
<evidence type="ECO:0000259" key="5">
    <source>
        <dbReference type="PROSITE" id="PS50948"/>
    </source>
</evidence>
<evidence type="ECO:0000256" key="2">
    <source>
        <dbReference type="PROSITE-ProRule" id="PRU00504"/>
    </source>
</evidence>
<dbReference type="GO" id="GO:0008270">
    <property type="term" value="F:zinc ion binding"/>
    <property type="evidence" value="ECO:0007669"/>
    <property type="project" value="UniProtKB-KW"/>
</dbReference>
<feature type="chain" id="PRO_5035596736" description="Apple domain-containing protein" evidence="4">
    <location>
        <begin position="23"/>
        <end position="597"/>
    </location>
</feature>
<name>A0A813P352_9BILA</name>
<reference evidence="6" key="1">
    <citation type="submission" date="2021-02" db="EMBL/GenBank/DDBJ databases">
        <authorList>
            <person name="Nowell W R."/>
        </authorList>
    </citation>
    <scope>NUCLEOTIDE SEQUENCE</scope>
</reference>
<dbReference type="PANTHER" id="PTHR24104">
    <property type="entry name" value="E3 UBIQUITIN-PROTEIN LIGASE NHLRC1-RELATED"/>
    <property type="match status" value="1"/>
</dbReference>
<comment type="caution">
    <text evidence="6">The sequence shown here is derived from an EMBL/GenBank/DDBJ whole genome shotgun (WGS) entry which is preliminary data.</text>
</comment>
<evidence type="ECO:0000256" key="3">
    <source>
        <dbReference type="SAM" id="MobiDB-lite"/>
    </source>
</evidence>
<dbReference type="EMBL" id="CAJOAZ010001222">
    <property type="protein sequence ID" value="CAF3784028.1"/>
    <property type="molecule type" value="Genomic_DNA"/>
</dbReference>
<dbReference type="SUPFAM" id="SSF101898">
    <property type="entry name" value="NHL repeat"/>
    <property type="match status" value="1"/>
</dbReference>
<dbReference type="PROSITE" id="PS50948">
    <property type="entry name" value="PAN"/>
    <property type="match status" value="1"/>
</dbReference>
<protein>
    <recommendedName>
        <fullName evidence="5">Apple domain-containing protein</fullName>
    </recommendedName>
</protein>
<dbReference type="InterPro" id="IPR011042">
    <property type="entry name" value="6-blade_b-propeller_TolB-like"/>
</dbReference>
<dbReference type="Gene3D" id="2.120.10.30">
    <property type="entry name" value="TolB, C-terminal domain"/>
    <property type="match status" value="1"/>
</dbReference>
<dbReference type="Pfam" id="PF00024">
    <property type="entry name" value="PAN_1"/>
    <property type="match status" value="1"/>
</dbReference>
<proteinExistence type="predicted"/>
<dbReference type="SUPFAM" id="SSF57414">
    <property type="entry name" value="Hairpin loop containing domain-like"/>
    <property type="match status" value="1"/>
</dbReference>
<dbReference type="InterPro" id="IPR003609">
    <property type="entry name" value="Pan_app"/>
</dbReference>
<keyword evidence="1" id="KW-0677">Repeat</keyword>
<evidence type="ECO:0000313" key="6">
    <source>
        <dbReference type="EMBL" id="CAF0744692.1"/>
    </source>
</evidence>
<dbReference type="Gene3D" id="2.40.10.500">
    <property type="match status" value="2"/>
</dbReference>
<dbReference type="CDD" id="cd05819">
    <property type="entry name" value="NHL"/>
    <property type="match status" value="1"/>
</dbReference>
<feature type="region of interest" description="Disordered" evidence="3">
    <location>
        <begin position="222"/>
        <end position="282"/>
    </location>
</feature>
<evidence type="ECO:0000256" key="1">
    <source>
        <dbReference type="ARBA" id="ARBA00022737"/>
    </source>
</evidence>
<accession>A0A813P352</accession>
<organism evidence="6 8">
    <name type="scientific">Adineta steineri</name>
    <dbReference type="NCBI Taxonomy" id="433720"/>
    <lineage>
        <taxon>Eukaryota</taxon>
        <taxon>Metazoa</taxon>
        <taxon>Spiralia</taxon>
        <taxon>Gnathifera</taxon>
        <taxon>Rotifera</taxon>
        <taxon>Eurotatoria</taxon>
        <taxon>Bdelloidea</taxon>
        <taxon>Adinetida</taxon>
        <taxon>Adinetidae</taxon>
        <taxon>Adineta</taxon>
    </lineage>
</organism>
<dbReference type="InterPro" id="IPR001258">
    <property type="entry name" value="NHL_repeat"/>
</dbReference>
<dbReference type="PROSITE" id="PS51125">
    <property type="entry name" value="NHL"/>
    <property type="match status" value="1"/>
</dbReference>
<feature type="signal peptide" evidence="4">
    <location>
        <begin position="1"/>
        <end position="22"/>
    </location>
</feature>